<comment type="similarity">
    <text evidence="4 5">Belongs to the RlpA family.</text>
</comment>
<keyword evidence="4" id="KW-1003">Cell membrane</keyword>
<evidence type="ECO:0000256" key="7">
    <source>
        <dbReference type="SAM" id="SignalP"/>
    </source>
</evidence>
<keyword evidence="3 4" id="KW-0961">Cell wall biogenesis/degradation</keyword>
<feature type="signal peptide" evidence="7">
    <location>
        <begin position="1"/>
        <end position="26"/>
    </location>
</feature>
<accession>A0ABS8KND6</accession>
<feature type="compositionally biased region" description="Low complexity" evidence="6">
    <location>
        <begin position="192"/>
        <end position="203"/>
    </location>
</feature>
<dbReference type="InterPro" id="IPR036680">
    <property type="entry name" value="SPOR-like_sf"/>
</dbReference>
<name>A0ABS8KND6_9HYPH</name>
<dbReference type="EC" id="4.2.2.-" evidence="4"/>
<dbReference type="Gene3D" id="3.30.70.1070">
    <property type="entry name" value="Sporulation related repeat"/>
    <property type="match status" value="1"/>
</dbReference>
<dbReference type="InterPro" id="IPR034718">
    <property type="entry name" value="RlpA"/>
</dbReference>
<evidence type="ECO:0000313" key="9">
    <source>
        <dbReference type="EMBL" id="MCC8427586.1"/>
    </source>
</evidence>
<evidence type="ECO:0000256" key="6">
    <source>
        <dbReference type="SAM" id="MobiDB-lite"/>
    </source>
</evidence>
<dbReference type="InterPro" id="IPR036908">
    <property type="entry name" value="RlpA-like_sf"/>
</dbReference>
<dbReference type="SUPFAM" id="SSF50685">
    <property type="entry name" value="Barwin-like endoglucanases"/>
    <property type="match status" value="1"/>
</dbReference>
<reference evidence="9 10" key="1">
    <citation type="submission" date="2021-11" db="EMBL/GenBank/DDBJ databases">
        <authorList>
            <person name="Lee D.-H."/>
            <person name="Kim S.-B."/>
        </authorList>
    </citation>
    <scope>NUCLEOTIDE SEQUENCE [LARGE SCALE GENOMIC DNA]</scope>
    <source>
        <strain evidence="9 10">KCTC 52223</strain>
    </source>
</reference>
<dbReference type="RefSeq" id="WP_230548811.1">
    <property type="nucleotide sequence ID" value="NZ_JAJISD010000001.1"/>
</dbReference>
<dbReference type="PANTHER" id="PTHR34183">
    <property type="entry name" value="ENDOLYTIC PEPTIDOGLYCAN TRANSGLYCOSYLASE RLPA"/>
    <property type="match status" value="1"/>
</dbReference>
<dbReference type="InterPro" id="IPR012997">
    <property type="entry name" value="RplA"/>
</dbReference>
<organism evidence="9 10">
    <name type="scientific">Reyranella aquatilis</name>
    <dbReference type="NCBI Taxonomy" id="2035356"/>
    <lineage>
        <taxon>Bacteria</taxon>
        <taxon>Pseudomonadati</taxon>
        <taxon>Pseudomonadota</taxon>
        <taxon>Alphaproteobacteria</taxon>
        <taxon>Hyphomicrobiales</taxon>
        <taxon>Reyranellaceae</taxon>
        <taxon>Reyranella</taxon>
    </lineage>
</organism>
<proteinExistence type="inferred from homology"/>
<dbReference type="EMBL" id="JAJISD010000001">
    <property type="protein sequence ID" value="MCC8427586.1"/>
    <property type="molecule type" value="Genomic_DNA"/>
</dbReference>
<dbReference type="Pfam" id="PF05036">
    <property type="entry name" value="SPOR"/>
    <property type="match status" value="1"/>
</dbReference>
<dbReference type="NCBIfam" id="TIGR00413">
    <property type="entry name" value="rlpA"/>
    <property type="match status" value="1"/>
</dbReference>
<keyword evidence="4" id="KW-0564">Palmitate</keyword>
<dbReference type="HAMAP" id="MF_02071">
    <property type="entry name" value="RlpA"/>
    <property type="match status" value="1"/>
</dbReference>
<dbReference type="PROSITE" id="PS51257">
    <property type="entry name" value="PROKAR_LIPOPROTEIN"/>
    <property type="match status" value="1"/>
</dbReference>
<evidence type="ECO:0000256" key="4">
    <source>
        <dbReference type="HAMAP-Rule" id="MF_02071"/>
    </source>
</evidence>
<dbReference type="PANTHER" id="PTHR34183:SF1">
    <property type="entry name" value="ENDOLYTIC PEPTIDOGLYCAN TRANSGLYCOSYLASE RLPA"/>
    <property type="match status" value="1"/>
</dbReference>
<evidence type="ECO:0000256" key="2">
    <source>
        <dbReference type="ARBA" id="ARBA00023239"/>
    </source>
</evidence>
<evidence type="ECO:0000256" key="1">
    <source>
        <dbReference type="ARBA" id="ARBA00022729"/>
    </source>
</evidence>
<dbReference type="Proteomes" id="UP001198862">
    <property type="component" value="Unassembled WGS sequence"/>
</dbReference>
<dbReference type="PROSITE" id="PS51724">
    <property type="entry name" value="SPOR"/>
    <property type="match status" value="1"/>
</dbReference>
<comment type="caution">
    <text evidence="9">The sequence shown here is derived from an EMBL/GenBank/DDBJ whole genome shotgun (WGS) entry which is preliminary data.</text>
</comment>
<gene>
    <name evidence="4" type="primary">rlpA</name>
    <name evidence="9" type="ORF">LJ725_01305</name>
</gene>
<evidence type="ECO:0000313" key="10">
    <source>
        <dbReference type="Proteomes" id="UP001198862"/>
    </source>
</evidence>
<protein>
    <recommendedName>
        <fullName evidence="4">Endolytic peptidoglycan transglycosylase RlpA</fullName>
        <ecNumber evidence="4">4.2.2.-</ecNumber>
    </recommendedName>
</protein>
<dbReference type="Gene3D" id="2.40.40.10">
    <property type="entry name" value="RlpA-like domain"/>
    <property type="match status" value="1"/>
</dbReference>
<comment type="function">
    <text evidence="4">Lytic transglycosylase with a strong preference for naked glycan strands that lack stem peptides.</text>
</comment>
<dbReference type="SUPFAM" id="SSF110997">
    <property type="entry name" value="Sporulation related repeat"/>
    <property type="match status" value="1"/>
</dbReference>
<sequence>MPLALVKQRFPALQTLRLCGAIAVMASVAACGSSNKGGGSGASGSAAQSGTYKIGKPYKIDGVTYTPQETFTLTETGVASWYGPGFHGKSTANGERYDQSDRTAAHRTLQMPAVVRVTNLDNGLSTVVRVNDRGPFARSRVIDLSRTAAQEIDMIGRGTARVRIDQLSTESMTVKEIALGGGGPAEQQQALAQLASGKRAPAAAPAPAPAPVPAPVPAAPPPQVMQASYEPPSPPPAPAQTVYASPPRGNGTPFPAPQSASGAVPPTIASLSATAPPSSAGGFFVQVGAFSTHENAERQRGAVRSYGNPEVSQGSANGRDVYRVRLGPYTTSDAAGIVADRLKRSGYGDARVVAD</sequence>
<keyword evidence="4" id="KW-0472">Membrane</keyword>
<feature type="chain" id="PRO_5047095567" description="Endolytic peptidoglycan transglycosylase RlpA" evidence="7">
    <location>
        <begin position="27"/>
        <end position="355"/>
    </location>
</feature>
<dbReference type="InterPro" id="IPR009009">
    <property type="entry name" value="RlpA-like_DPBB"/>
</dbReference>
<dbReference type="CDD" id="cd22268">
    <property type="entry name" value="DPBB_RlpA-like"/>
    <property type="match status" value="1"/>
</dbReference>
<feature type="region of interest" description="Disordered" evidence="6">
    <location>
        <begin position="299"/>
        <end position="319"/>
    </location>
</feature>
<dbReference type="InterPro" id="IPR007730">
    <property type="entry name" value="SPOR-like_dom"/>
</dbReference>
<feature type="region of interest" description="Disordered" evidence="6">
    <location>
        <begin position="192"/>
        <end position="267"/>
    </location>
</feature>
<comment type="subcellular location">
    <subcellularLocation>
        <location evidence="4">Cell membrane</location>
        <topology evidence="4">Lipid-anchor</topology>
    </subcellularLocation>
</comment>
<feature type="compositionally biased region" description="Pro residues" evidence="6">
    <location>
        <begin position="204"/>
        <end position="223"/>
    </location>
</feature>
<keyword evidence="10" id="KW-1185">Reference proteome</keyword>
<evidence type="ECO:0000256" key="5">
    <source>
        <dbReference type="RuleBase" id="RU003495"/>
    </source>
</evidence>
<keyword evidence="4" id="KW-0449">Lipoprotein</keyword>
<keyword evidence="2 4" id="KW-0456">Lyase</keyword>
<dbReference type="Pfam" id="PF03330">
    <property type="entry name" value="DPBB_1"/>
    <property type="match status" value="1"/>
</dbReference>
<feature type="domain" description="SPOR" evidence="8">
    <location>
        <begin position="277"/>
        <end position="355"/>
    </location>
</feature>
<evidence type="ECO:0000256" key="3">
    <source>
        <dbReference type="ARBA" id="ARBA00023316"/>
    </source>
</evidence>
<evidence type="ECO:0000259" key="8">
    <source>
        <dbReference type="PROSITE" id="PS51724"/>
    </source>
</evidence>
<keyword evidence="1 7" id="KW-0732">Signal</keyword>